<name>A0A8J2WIS6_9CRUS</name>
<keyword evidence="6 7" id="KW-0472">Membrane</keyword>
<evidence type="ECO:0000256" key="7">
    <source>
        <dbReference type="SAM" id="Phobius"/>
    </source>
</evidence>
<dbReference type="PIRSF" id="PIRSF005799">
    <property type="entry name" value="UDP-gal_transpt"/>
    <property type="match status" value="1"/>
</dbReference>
<dbReference type="AlphaFoldDB" id="A0A8J2WIS6"/>
<dbReference type="EMBL" id="CAKKLH010000201">
    <property type="protein sequence ID" value="CAH0105924.1"/>
    <property type="molecule type" value="Genomic_DNA"/>
</dbReference>
<protein>
    <submittedName>
        <fullName evidence="8">Uncharacterized protein</fullName>
    </submittedName>
</protein>
<dbReference type="NCBIfam" id="TIGR00803">
    <property type="entry name" value="nst"/>
    <property type="match status" value="1"/>
</dbReference>
<evidence type="ECO:0000256" key="6">
    <source>
        <dbReference type="ARBA" id="ARBA00023136"/>
    </source>
</evidence>
<comment type="caution">
    <text evidence="8">The sequence shown here is derived from an EMBL/GenBank/DDBJ whole genome shotgun (WGS) entry which is preliminary data.</text>
</comment>
<comment type="subcellular location">
    <subcellularLocation>
        <location evidence="1">Membrane</location>
        <topology evidence="1">Multi-pass membrane protein</topology>
    </subcellularLocation>
</comment>
<keyword evidence="4 7" id="KW-0812">Transmembrane</keyword>
<evidence type="ECO:0000256" key="4">
    <source>
        <dbReference type="ARBA" id="ARBA00022692"/>
    </source>
</evidence>
<keyword evidence="9" id="KW-1185">Reference proteome</keyword>
<feature type="transmembrane region" description="Helical" evidence="7">
    <location>
        <begin position="136"/>
        <end position="157"/>
    </location>
</feature>
<dbReference type="GO" id="GO:0000139">
    <property type="term" value="C:Golgi membrane"/>
    <property type="evidence" value="ECO:0007669"/>
    <property type="project" value="InterPro"/>
</dbReference>
<gene>
    <name evidence="8" type="ORF">DGAL_LOCUS9066</name>
</gene>
<organism evidence="8 9">
    <name type="scientific">Daphnia galeata</name>
    <dbReference type="NCBI Taxonomy" id="27404"/>
    <lineage>
        <taxon>Eukaryota</taxon>
        <taxon>Metazoa</taxon>
        <taxon>Ecdysozoa</taxon>
        <taxon>Arthropoda</taxon>
        <taxon>Crustacea</taxon>
        <taxon>Branchiopoda</taxon>
        <taxon>Diplostraca</taxon>
        <taxon>Cladocera</taxon>
        <taxon>Anomopoda</taxon>
        <taxon>Daphniidae</taxon>
        <taxon>Daphnia</taxon>
    </lineage>
</organism>
<evidence type="ECO:0000256" key="5">
    <source>
        <dbReference type="ARBA" id="ARBA00022989"/>
    </source>
</evidence>
<dbReference type="GO" id="GO:0015165">
    <property type="term" value="F:pyrimidine nucleotide-sugar transmembrane transporter activity"/>
    <property type="evidence" value="ECO:0007669"/>
    <property type="project" value="InterPro"/>
</dbReference>
<feature type="transmembrane region" description="Helical" evidence="7">
    <location>
        <begin position="12"/>
        <end position="30"/>
    </location>
</feature>
<evidence type="ECO:0000256" key="2">
    <source>
        <dbReference type="ARBA" id="ARBA00009976"/>
    </source>
</evidence>
<keyword evidence="5 7" id="KW-1133">Transmembrane helix</keyword>
<dbReference type="Pfam" id="PF04142">
    <property type="entry name" value="Nuc_sug_transp"/>
    <property type="match status" value="1"/>
</dbReference>
<feature type="transmembrane region" description="Helical" evidence="7">
    <location>
        <begin position="210"/>
        <end position="231"/>
    </location>
</feature>
<keyword evidence="3" id="KW-0762">Sugar transport</keyword>
<reference evidence="8" key="1">
    <citation type="submission" date="2021-11" db="EMBL/GenBank/DDBJ databases">
        <authorList>
            <person name="Schell T."/>
        </authorList>
    </citation>
    <scope>NUCLEOTIDE SEQUENCE</scope>
    <source>
        <strain evidence="8">M5</strain>
    </source>
</reference>
<dbReference type="Proteomes" id="UP000789390">
    <property type="component" value="Unassembled WGS sequence"/>
</dbReference>
<dbReference type="SUPFAM" id="SSF103481">
    <property type="entry name" value="Multidrug resistance efflux transporter EmrE"/>
    <property type="match status" value="1"/>
</dbReference>
<dbReference type="PANTHER" id="PTHR10231">
    <property type="entry name" value="NUCLEOTIDE-SUGAR TRANSMEMBRANE TRANSPORTER"/>
    <property type="match status" value="1"/>
</dbReference>
<evidence type="ECO:0000313" key="8">
    <source>
        <dbReference type="EMBL" id="CAH0105924.1"/>
    </source>
</evidence>
<feature type="transmembrane region" description="Helical" evidence="7">
    <location>
        <begin position="277"/>
        <end position="295"/>
    </location>
</feature>
<proteinExistence type="inferred from homology"/>
<dbReference type="InterPro" id="IPR007271">
    <property type="entry name" value="Nuc_sug_transpt"/>
</dbReference>
<feature type="transmembrane region" description="Helical" evidence="7">
    <location>
        <begin position="301"/>
        <end position="321"/>
    </location>
</feature>
<feature type="transmembrane region" description="Helical" evidence="7">
    <location>
        <begin position="177"/>
        <end position="198"/>
    </location>
</feature>
<feature type="transmembrane region" description="Helical" evidence="7">
    <location>
        <begin position="42"/>
        <end position="64"/>
    </location>
</feature>
<dbReference type="OrthoDB" id="408493at2759"/>
<sequence>MFTSSSAVIRYGLLILLTIQNTVTVVSLRVSMINASASKNKYVVSTMVLTMELIKLFIVLTLLITVKLRFSLRKTVQLLYNEILCRPIDTFPLAVPSFLYVLQDNLIIYALSCVDAATYQVTYQARVLTTALFARILLNQVLPIKRWLSLVLLMLGLDFNQKNGDISFRSEKEGSNYFLGLLSICCATLTSGFAGVYNEKLIKNGRQPSLLIRSIQLSLFSVFFAFLGVLIKDGVLISTQGYFYGYSPFVLLIATMQALGGIIVAGTMKFADNILKTFATSNSIILSCGVSFFVLEDSNLSLSFIIGTFAIILATFLYSTAIDKRSRLLRLSRLHSIVPQKVL</sequence>
<evidence type="ECO:0000313" key="9">
    <source>
        <dbReference type="Proteomes" id="UP000789390"/>
    </source>
</evidence>
<dbReference type="InterPro" id="IPR037185">
    <property type="entry name" value="EmrE-like"/>
</dbReference>
<keyword evidence="3" id="KW-0813">Transport</keyword>
<feature type="transmembrane region" description="Helical" evidence="7">
    <location>
        <begin position="243"/>
        <end position="265"/>
    </location>
</feature>
<evidence type="ECO:0000256" key="3">
    <source>
        <dbReference type="ARBA" id="ARBA00022597"/>
    </source>
</evidence>
<accession>A0A8J2WIS6</accession>
<evidence type="ECO:0000256" key="1">
    <source>
        <dbReference type="ARBA" id="ARBA00004141"/>
    </source>
</evidence>
<comment type="similarity">
    <text evidence="2">Belongs to the nucleotide-sugar transporter family. SLC35A subfamily.</text>
</comment>